<dbReference type="Proteomes" id="UP001498398">
    <property type="component" value="Unassembled WGS sequence"/>
</dbReference>
<keyword evidence="4" id="KW-1185">Reference proteome</keyword>
<feature type="compositionally biased region" description="Polar residues" evidence="2">
    <location>
        <begin position="541"/>
        <end position="555"/>
    </location>
</feature>
<gene>
    <name evidence="3" type="ORF">VKT23_017567</name>
</gene>
<organism evidence="3 4">
    <name type="scientific">Marasmiellus scandens</name>
    <dbReference type="NCBI Taxonomy" id="2682957"/>
    <lineage>
        <taxon>Eukaryota</taxon>
        <taxon>Fungi</taxon>
        <taxon>Dikarya</taxon>
        <taxon>Basidiomycota</taxon>
        <taxon>Agaricomycotina</taxon>
        <taxon>Agaricomycetes</taxon>
        <taxon>Agaricomycetidae</taxon>
        <taxon>Agaricales</taxon>
        <taxon>Marasmiineae</taxon>
        <taxon>Omphalotaceae</taxon>
        <taxon>Marasmiellus</taxon>
    </lineage>
</organism>
<evidence type="ECO:0000313" key="3">
    <source>
        <dbReference type="EMBL" id="KAK7439341.1"/>
    </source>
</evidence>
<accession>A0ABR1IVW3</accession>
<feature type="compositionally biased region" description="Low complexity" evidence="2">
    <location>
        <begin position="556"/>
        <end position="569"/>
    </location>
</feature>
<keyword evidence="1" id="KW-0175">Coiled coil</keyword>
<feature type="region of interest" description="Disordered" evidence="2">
    <location>
        <begin position="477"/>
        <end position="576"/>
    </location>
</feature>
<feature type="coiled-coil region" evidence="1">
    <location>
        <begin position="311"/>
        <end position="406"/>
    </location>
</feature>
<feature type="region of interest" description="Disordered" evidence="2">
    <location>
        <begin position="595"/>
        <end position="633"/>
    </location>
</feature>
<sequence length="633" mass="68262">MDTINQPGWSSIRPWIPPLTLSVREITSVSVTFVLSAATADDSELSLAALGLSADDIHDHEDELDTNDDENASNSDSDVKKTPSIVSSALAGGLSVEVDRASWRRVLIKIDDKADEAVIVVYGLMPGRQYDIDLELVQGGQTNSIRHQVTTEETECKDILSTSDADSSISLNPSTYTDGGNACTTATSPGSNTPPQGTPSPGGNSTSTAHQSTSPSPGYGFAPLTLEDRLTQLQHTLSLLNNEQVSLTTTIKTSRRDAQKADAALRSEIETLKRASERYAASELRAKQKVLALQEAVKQAHIATKEIHATAEEVEGELPGLLKEKEQKEKEYREIKGRAEKMAEEREKEEEKERKRIEEMKSELAGLGKQIDKLEARKEKLDMGTVKDLEDELSRVEDEIERLQDEETFGSYDDSTNEAPYADSNWGLVDEPFGPAGPGAIGRPSAQSIASLPIQRSGSASTITNSNQSWIPVAANNTTSPRLNANHHSHGHAHGHGHHNNQHNQRASSLSVTFNSNNHHHHPHHHHNHSHSHHPRHHQQVVPTPTTILTNPNRQSSLKSTTSTSSGGSNKAQGDAVTAGALSPKNNAVLASGAPVAAPSANGSTLSSRAPPFEPGRGVLQRSGSRSKSRVSS</sequence>
<feature type="region of interest" description="Disordered" evidence="2">
    <location>
        <begin position="161"/>
        <end position="223"/>
    </location>
</feature>
<feature type="compositionally biased region" description="Basic residues" evidence="2">
    <location>
        <begin position="518"/>
        <end position="539"/>
    </location>
</feature>
<protein>
    <submittedName>
        <fullName evidence="3">Uncharacterized protein</fullName>
    </submittedName>
</protein>
<name>A0ABR1IVW3_9AGAR</name>
<proteinExistence type="predicted"/>
<comment type="caution">
    <text evidence="3">The sequence shown here is derived from an EMBL/GenBank/DDBJ whole genome shotgun (WGS) entry which is preliminary data.</text>
</comment>
<feature type="compositionally biased region" description="Acidic residues" evidence="2">
    <location>
        <begin position="62"/>
        <end position="71"/>
    </location>
</feature>
<feature type="compositionally biased region" description="Polar residues" evidence="2">
    <location>
        <begin position="161"/>
        <end position="216"/>
    </location>
</feature>
<evidence type="ECO:0000256" key="1">
    <source>
        <dbReference type="SAM" id="Coils"/>
    </source>
</evidence>
<dbReference type="EMBL" id="JBANRG010000073">
    <property type="protein sequence ID" value="KAK7439341.1"/>
    <property type="molecule type" value="Genomic_DNA"/>
</dbReference>
<evidence type="ECO:0000256" key="2">
    <source>
        <dbReference type="SAM" id="MobiDB-lite"/>
    </source>
</evidence>
<evidence type="ECO:0000313" key="4">
    <source>
        <dbReference type="Proteomes" id="UP001498398"/>
    </source>
</evidence>
<feature type="region of interest" description="Disordered" evidence="2">
    <location>
        <begin position="60"/>
        <end position="82"/>
    </location>
</feature>
<reference evidence="3 4" key="1">
    <citation type="submission" date="2024-01" db="EMBL/GenBank/DDBJ databases">
        <title>A draft genome for the cacao thread blight pathogen Marasmiellus scandens.</title>
        <authorList>
            <person name="Baruah I.K."/>
            <person name="Leung J."/>
            <person name="Bukari Y."/>
            <person name="Amoako-Attah I."/>
            <person name="Meinhardt L.W."/>
            <person name="Bailey B.A."/>
            <person name="Cohen S.P."/>
        </authorList>
    </citation>
    <scope>NUCLEOTIDE SEQUENCE [LARGE SCALE GENOMIC DNA]</scope>
    <source>
        <strain evidence="3 4">GH-19</strain>
    </source>
</reference>
<feature type="compositionally biased region" description="Basic residues" evidence="2">
    <location>
        <begin position="485"/>
        <end position="501"/>
    </location>
</feature>